<evidence type="ECO:0000313" key="1">
    <source>
        <dbReference type="EMBL" id="AXG75038.1"/>
    </source>
</evidence>
<gene>
    <name evidence="1" type="ORF">DVK85_12690</name>
</gene>
<dbReference type="RefSeq" id="WP_114678796.1">
    <property type="nucleotide sequence ID" value="NZ_CP031188.1"/>
</dbReference>
<dbReference type="AlphaFoldDB" id="A0A345HEM8"/>
<evidence type="ECO:0000313" key="2">
    <source>
        <dbReference type="Proteomes" id="UP000253951"/>
    </source>
</evidence>
<dbReference type="Proteomes" id="UP000253951">
    <property type="component" value="Chromosome"/>
</dbReference>
<accession>A0A345HEM8</accession>
<reference evidence="1 2" key="1">
    <citation type="submission" date="2018-07" db="EMBL/GenBank/DDBJ databases">
        <title>Complete genome sequence of Flavobacterium arcticum type strain SM1502T.</title>
        <authorList>
            <person name="Li Y."/>
            <person name="Li D.-D."/>
        </authorList>
    </citation>
    <scope>NUCLEOTIDE SEQUENCE [LARGE SCALE GENOMIC DNA]</scope>
    <source>
        <strain evidence="1 2">SM1502</strain>
    </source>
</reference>
<name>A0A345HEM8_9FLAO</name>
<dbReference type="KEGG" id="fat:DVK85_12690"/>
<proteinExistence type="predicted"/>
<organism evidence="1 2">
    <name type="scientific">Flavobacterium arcticum</name>
    <dbReference type="NCBI Taxonomy" id="1784713"/>
    <lineage>
        <taxon>Bacteria</taxon>
        <taxon>Pseudomonadati</taxon>
        <taxon>Bacteroidota</taxon>
        <taxon>Flavobacteriia</taxon>
        <taxon>Flavobacteriales</taxon>
        <taxon>Flavobacteriaceae</taxon>
        <taxon>Flavobacterium</taxon>
    </lineage>
</organism>
<protein>
    <submittedName>
        <fullName evidence="1">Uncharacterized protein</fullName>
    </submittedName>
</protein>
<sequence>MLLCVLTLSFFSCSTENNDATTTENAASTSSAFQLKSLSTTDLGTAKQLYIDMMGTQKYSDYKSALAAFTDKLGLNKITGTTKIEWMSWINNNLNKTSFTSVTEFESMYDDSVNKLSIMIGANTALYDYMSKADVYQIGIILQPEHDNHTVDYPVQTNSCLDDCISICDSAQDVLQDQYDQNVQFAASAGYDSGLMIGAEVNYNSAYIELALEFNSCAGAC</sequence>
<dbReference type="EMBL" id="CP031188">
    <property type="protein sequence ID" value="AXG75038.1"/>
    <property type="molecule type" value="Genomic_DNA"/>
</dbReference>
<keyword evidence="2" id="KW-1185">Reference proteome</keyword>